<evidence type="ECO:0000313" key="1">
    <source>
        <dbReference type="EMBL" id="ODV57137.1"/>
    </source>
</evidence>
<dbReference type="Proteomes" id="UP000094784">
    <property type="component" value="Unassembled WGS sequence"/>
</dbReference>
<name>A0A1E4R9I8_9BACI</name>
<dbReference type="EMBL" id="MECQ01000001">
    <property type="protein sequence ID" value="ODV57137.1"/>
    <property type="molecule type" value="Genomic_DNA"/>
</dbReference>
<dbReference type="AlphaFoldDB" id="A0A1E4R9I8"/>
<proteinExistence type="predicted"/>
<sequence>MKKILNKLSILIIFTLMLQLTLPLTSSANTQNELDLIRQESNLTEDDIQLSLDIISEHSSLFLENADVNFLNSYGLEDQNIALLKYFYDINYPSITLNAFAVSQNDNIQPRVANVLIRVLIKDALKKKMGDKIKKEIGDEVKDKVQDKWIAAAEKEINKHGYSKFVGPEGSGANGIKQGEHVF</sequence>
<evidence type="ECO:0000313" key="2">
    <source>
        <dbReference type="Proteomes" id="UP000094784"/>
    </source>
</evidence>
<accession>A0A1E4R9I8</accession>
<dbReference type="RefSeq" id="WP_069482059.1">
    <property type="nucleotide sequence ID" value="NZ_KV766182.1"/>
</dbReference>
<gene>
    <name evidence="1" type="ORF">BG258_15090</name>
</gene>
<comment type="caution">
    <text evidence="1">The sequence shown here is derived from an EMBL/GenBank/DDBJ whole genome shotgun (WGS) entry which is preliminary data.</text>
</comment>
<organism evidence="1 2">
    <name type="scientific">Lysinibacillus fusiformis</name>
    <dbReference type="NCBI Taxonomy" id="28031"/>
    <lineage>
        <taxon>Bacteria</taxon>
        <taxon>Bacillati</taxon>
        <taxon>Bacillota</taxon>
        <taxon>Bacilli</taxon>
        <taxon>Bacillales</taxon>
        <taxon>Bacillaceae</taxon>
        <taxon>Lysinibacillus</taxon>
    </lineage>
</organism>
<reference evidence="1 2" key="1">
    <citation type="submission" date="2016-09" db="EMBL/GenBank/DDBJ databases">
        <title>Draft genome sequence of the soil isolate, Lysinibacillus fusiformis M5, a potential hypoxanthine producer.</title>
        <authorList>
            <person name="Gallegos-Monterrosa R."/>
            <person name="Maroti G."/>
            <person name="Balint B."/>
            <person name="Kovacs A.T."/>
        </authorList>
    </citation>
    <scope>NUCLEOTIDE SEQUENCE [LARGE SCALE GENOMIC DNA]</scope>
    <source>
        <strain evidence="1 2">M5</strain>
    </source>
</reference>
<protein>
    <submittedName>
        <fullName evidence="1">Uncharacterized protein</fullName>
    </submittedName>
</protein>